<dbReference type="AlphaFoldDB" id="A0A8C9R544"/>
<comment type="subcellular location">
    <subcellularLocation>
        <location evidence="1">Cytoplasm</location>
        <location evidence="1">Cell cortex</location>
    </subcellularLocation>
</comment>
<dbReference type="OrthoDB" id="5585685at2759"/>
<keyword evidence="3 6" id="KW-0963">Cytoplasm</keyword>
<dbReference type="PANTHER" id="PTHR12425">
    <property type="entry name" value="SYNEMBRYN"/>
    <property type="match status" value="1"/>
</dbReference>
<evidence type="ECO:0000313" key="9">
    <source>
        <dbReference type="Proteomes" id="UP000694397"/>
    </source>
</evidence>
<evidence type="ECO:0000256" key="4">
    <source>
        <dbReference type="ARBA" id="ARBA00022658"/>
    </source>
</evidence>
<keyword evidence="5" id="KW-0143">Chaperone</keyword>
<dbReference type="GO" id="GO:0005938">
    <property type="term" value="C:cell cortex"/>
    <property type="evidence" value="ECO:0007669"/>
    <property type="project" value="UniProtKB-SubCell"/>
</dbReference>
<dbReference type="GeneTree" id="ENSGT00390000014700"/>
<comment type="similarity">
    <text evidence="2 6">Belongs to the synembryn family.</text>
</comment>
<reference evidence="8 9" key="1">
    <citation type="submission" date="2019-04" db="EMBL/GenBank/DDBJ databases">
        <authorList>
            <consortium name="Wellcome Sanger Institute Data Sharing"/>
        </authorList>
    </citation>
    <scope>NUCLEOTIDE SEQUENCE [LARGE SCALE GENOMIC DNA]</scope>
</reference>
<accession>A0A8C9R544</accession>
<comment type="function">
    <text evidence="6">Chaperone that specifically binds and folds nascent G alpha proteins prior to G protein heterotrimer formation. Also acts as a guanine nucleotide exchange factor (GEF) for G alpha proteins by stimulating exchange of bound GDP for free GTP.</text>
</comment>
<dbReference type="GO" id="GO:0005886">
    <property type="term" value="C:plasma membrane"/>
    <property type="evidence" value="ECO:0007669"/>
    <property type="project" value="TreeGrafter"/>
</dbReference>
<dbReference type="Pfam" id="PF10165">
    <property type="entry name" value="Ric8"/>
    <property type="match status" value="1"/>
</dbReference>
<dbReference type="SUPFAM" id="SSF48371">
    <property type="entry name" value="ARM repeat"/>
    <property type="match status" value="1"/>
</dbReference>
<gene>
    <name evidence="8" type="primary">si:ch211-195b15.7</name>
</gene>
<dbReference type="PRINTS" id="PR01802">
    <property type="entry name" value="SYNEMBRYN"/>
</dbReference>
<feature type="region of interest" description="Disordered" evidence="7">
    <location>
        <begin position="527"/>
        <end position="558"/>
    </location>
</feature>
<dbReference type="PANTHER" id="PTHR12425:SF3">
    <property type="entry name" value="SYNEMBRYN"/>
    <property type="match status" value="1"/>
</dbReference>
<dbReference type="Proteomes" id="UP000694397">
    <property type="component" value="Chromosome 8"/>
</dbReference>
<dbReference type="InterPro" id="IPR019318">
    <property type="entry name" value="Gua_nucleotide_exch_fac_Ric8"/>
</dbReference>
<keyword evidence="9" id="KW-1185">Reference proteome</keyword>
<evidence type="ECO:0000313" key="8">
    <source>
        <dbReference type="Ensembl" id="ENSSFOP00015009357.2"/>
    </source>
</evidence>
<dbReference type="InterPro" id="IPR008376">
    <property type="entry name" value="Chaperone_Ric-8_A/B"/>
</dbReference>
<keyword evidence="4 6" id="KW-0344">Guanine-nucleotide releasing factor</keyword>
<dbReference type="GO" id="GO:0001965">
    <property type="term" value="F:G-protein alpha-subunit binding"/>
    <property type="evidence" value="ECO:0007669"/>
    <property type="project" value="UniProtKB-UniRule"/>
</dbReference>
<dbReference type="Ensembl" id="ENSSFOT00015009485.2">
    <property type="protein sequence ID" value="ENSSFOP00015009357.2"/>
    <property type="gene ID" value="ENSSFOG00015005993.2"/>
</dbReference>
<evidence type="ECO:0000256" key="7">
    <source>
        <dbReference type="SAM" id="MobiDB-lite"/>
    </source>
</evidence>
<protein>
    <recommendedName>
        <fullName evidence="6">Synembryn</fullName>
    </recommendedName>
    <alternativeName>
        <fullName evidence="6">Protein Ric-8</fullName>
    </alternativeName>
</protein>
<dbReference type="GO" id="GO:0007186">
    <property type="term" value="P:G protein-coupled receptor signaling pathway"/>
    <property type="evidence" value="ECO:0007669"/>
    <property type="project" value="TreeGrafter"/>
</dbReference>
<evidence type="ECO:0000256" key="3">
    <source>
        <dbReference type="ARBA" id="ARBA00022490"/>
    </source>
</evidence>
<comment type="subunit">
    <text evidence="6">Interacts with some GDP-bound G alpha proteins. Does not interact with G-alpha proteins when they are in complex with subunits beta and gamma.</text>
</comment>
<dbReference type="InterPro" id="IPR016024">
    <property type="entry name" value="ARM-type_fold"/>
</dbReference>
<sequence>MLDGQHRNPGAPSLCVSPVHAHTQQSSVLLCSLLQFRRTKVRERIPTSDSDLDSSDGEDDDRVLRQRLAAALVHFVGMQLQPGALRVCLCTLRILSRERHALTPLASDTALLTLARLGGLSSPPPSHDEDVARALKALCNVIYSSQRAQERASALRLLTALSRRLKEGLGAPAPPSGRFYELRLLFLLTALRPELREQLKQERGVSLLTATLEQCLSLRCPEGHEVLTDHTAPPVSKDVSAHAMEVLKVLFNVTLGARRQEPDEEDAALYRHLAAVLRHCLLLPCDGEERTEELQGHTVNVLSVLPLRCLDVLLSGHLVHSSHWWEGLNMDCVHALLLFMDRRLDRGLKLKQKLTPVLNLLTESCRVHREIRHYLRQQILPPLRDVSCRPEQEATRRGRLARLMTHVDTDVKHCAAELLFVLCKENVRRFVKYTGYGNAAGLLAARGLLGGGNVGATEGRYSSDSDSDTEEYRRVKARVNLVTGRVEEEQPDPMEGMTDEEKEAEARRLVALFDRLSRDEIIQPVGVTAEGRLAPLRGAQRNRSPAEESASEEESDDD</sequence>
<evidence type="ECO:0000256" key="6">
    <source>
        <dbReference type="RuleBase" id="RU369048"/>
    </source>
</evidence>
<organism evidence="8 9">
    <name type="scientific">Scleropages formosus</name>
    <name type="common">Asian bonytongue</name>
    <name type="synonym">Osteoglossum formosum</name>
    <dbReference type="NCBI Taxonomy" id="113540"/>
    <lineage>
        <taxon>Eukaryota</taxon>
        <taxon>Metazoa</taxon>
        <taxon>Chordata</taxon>
        <taxon>Craniata</taxon>
        <taxon>Vertebrata</taxon>
        <taxon>Euteleostomi</taxon>
        <taxon>Actinopterygii</taxon>
        <taxon>Neopterygii</taxon>
        <taxon>Teleostei</taxon>
        <taxon>Osteoglossocephala</taxon>
        <taxon>Osteoglossomorpha</taxon>
        <taxon>Osteoglossiformes</taxon>
        <taxon>Osteoglossidae</taxon>
        <taxon>Scleropages</taxon>
    </lineage>
</organism>
<feature type="compositionally biased region" description="Acidic residues" evidence="7">
    <location>
        <begin position="549"/>
        <end position="558"/>
    </location>
</feature>
<evidence type="ECO:0000256" key="1">
    <source>
        <dbReference type="ARBA" id="ARBA00004544"/>
    </source>
</evidence>
<evidence type="ECO:0000256" key="5">
    <source>
        <dbReference type="ARBA" id="ARBA00023186"/>
    </source>
</evidence>
<dbReference type="GO" id="GO:0005085">
    <property type="term" value="F:guanyl-nucleotide exchange factor activity"/>
    <property type="evidence" value="ECO:0007669"/>
    <property type="project" value="UniProtKB-UniRule"/>
</dbReference>
<reference evidence="8" key="2">
    <citation type="submission" date="2025-08" db="UniProtKB">
        <authorList>
            <consortium name="Ensembl"/>
        </authorList>
    </citation>
    <scope>IDENTIFICATION</scope>
</reference>
<reference evidence="8" key="3">
    <citation type="submission" date="2025-09" db="UniProtKB">
        <authorList>
            <consortium name="Ensembl"/>
        </authorList>
    </citation>
    <scope>IDENTIFICATION</scope>
</reference>
<proteinExistence type="inferred from homology"/>
<evidence type="ECO:0000256" key="2">
    <source>
        <dbReference type="ARBA" id="ARBA00009049"/>
    </source>
</evidence>
<name>A0A8C9R544_SCLFO</name>